<feature type="region of interest" description="Disordered" evidence="1">
    <location>
        <begin position="1"/>
        <end position="63"/>
    </location>
</feature>
<reference evidence="2" key="1">
    <citation type="submission" date="2023-02" db="EMBL/GenBank/DDBJ databases">
        <title>Genome of toxic invasive species Heracleum sosnowskyi carries increased number of genes despite the absence of recent whole-genome duplications.</title>
        <authorList>
            <person name="Schelkunov M."/>
            <person name="Shtratnikova V."/>
            <person name="Makarenko M."/>
            <person name="Klepikova A."/>
            <person name="Omelchenko D."/>
            <person name="Novikova G."/>
            <person name="Obukhova E."/>
            <person name="Bogdanov V."/>
            <person name="Penin A."/>
            <person name="Logacheva M."/>
        </authorList>
    </citation>
    <scope>NUCLEOTIDE SEQUENCE</scope>
    <source>
        <strain evidence="2">Hsosn_3</strain>
        <tissue evidence="2">Leaf</tissue>
    </source>
</reference>
<comment type="caution">
    <text evidence="2">The sequence shown here is derived from an EMBL/GenBank/DDBJ whole genome shotgun (WGS) entry which is preliminary data.</text>
</comment>
<dbReference type="AlphaFoldDB" id="A0AAD8MY45"/>
<gene>
    <name evidence="2" type="ORF">POM88_017597</name>
</gene>
<feature type="compositionally biased region" description="Basic and acidic residues" evidence="1">
    <location>
        <begin position="28"/>
        <end position="48"/>
    </location>
</feature>
<accession>A0AAD8MY45</accession>
<dbReference type="Proteomes" id="UP001237642">
    <property type="component" value="Unassembled WGS sequence"/>
</dbReference>
<keyword evidence="3" id="KW-1185">Reference proteome</keyword>
<sequence>MTRGSSWGNFTPSSPTNEEETLSSENLEWNHPETTEAAKSPESKKNEHPNSPSTKSEQGLDTEAELAKLESEFGKVNTAEEICDLEIDELERQLRSGEMTSSKLISVSGVHINYDQYKWSS</sequence>
<evidence type="ECO:0000256" key="1">
    <source>
        <dbReference type="SAM" id="MobiDB-lite"/>
    </source>
</evidence>
<evidence type="ECO:0000313" key="2">
    <source>
        <dbReference type="EMBL" id="KAK1389419.1"/>
    </source>
</evidence>
<feature type="compositionally biased region" description="Polar residues" evidence="1">
    <location>
        <begin position="49"/>
        <end position="59"/>
    </location>
</feature>
<protein>
    <submittedName>
        <fullName evidence="2">Uncharacterized protein</fullName>
    </submittedName>
</protein>
<reference evidence="2" key="2">
    <citation type="submission" date="2023-05" db="EMBL/GenBank/DDBJ databases">
        <authorList>
            <person name="Schelkunov M.I."/>
        </authorList>
    </citation>
    <scope>NUCLEOTIDE SEQUENCE</scope>
    <source>
        <strain evidence="2">Hsosn_3</strain>
        <tissue evidence="2">Leaf</tissue>
    </source>
</reference>
<feature type="compositionally biased region" description="Polar residues" evidence="1">
    <location>
        <begin position="1"/>
        <end position="11"/>
    </location>
</feature>
<dbReference type="EMBL" id="JAUIZM010000004">
    <property type="protein sequence ID" value="KAK1389419.1"/>
    <property type="molecule type" value="Genomic_DNA"/>
</dbReference>
<name>A0AAD8MY45_9APIA</name>
<organism evidence="2 3">
    <name type="scientific">Heracleum sosnowskyi</name>
    <dbReference type="NCBI Taxonomy" id="360622"/>
    <lineage>
        <taxon>Eukaryota</taxon>
        <taxon>Viridiplantae</taxon>
        <taxon>Streptophyta</taxon>
        <taxon>Embryophyta</taxon>
        <taxon>Tracheophyta</taxon>
        <taxon>Spermatophyta</taxon>
        <taxon>Magnoliopsida</taxon>
        <taxon>eudicotyledons</taxon>
        <taxon>Gunneridae</taxon>
        <taxon>Pentapetalae</taxon>
        <taxon>asterids</taxon>
        <taxon>campanulids</taxon>
        <taxon>Apiales</taxon>
        <taxon>Apiaceae</taxon>
        <taxon>Apioideae</taxon>
        <taxon>apioid superclade</taxon>
        <taxon>Tordylieae</taxon>
        <taxon>Tordyliinae</taxon>
        <taxon>Heracleum</taxon>
    </lineage>
</organism>
<proteinExistence type="predicted"/>
<evidence type="ECO:0000313" key="3">
    <source>
        <dbReference type="Proteomes" id="UP001237642"/>
    </source>
</evidence>